<reference evidence="3 4" key="1">
    <citation type="submission" date="2021-02" db="EMBL/GenBank/DDBJ databases">
        <title>De Novo genome assembly of isolated myxobacteria.</title>
        <authorList>
            <person name="Stevens D.C."/>
        </authorList>
    </citation>
    <scope>NUCLEOTIDE SEQUENCE [LARGE SCALE GENOMIC DNA]</scope>
    <source>
        <strain evidence="4">SCPEA02</strain>
    </source>
</reference>
<evidence type="ECO:0000256" key="2">
    <source>
        <dbReference type="SAM" id="SignalP"/>
    </source>
</evidence>
<feature type="chain" id="PRO_5046130430" description="Lipoprotein" evidence="2">
    <location>
        <begin position="30"/>
        <end position="370"/>
    </location>
</feature>
<dbReference type="EMBL" id="CP071090">
    <property type="protein sequence ID" value="QSQ19650.1"/>
    <property type="molecule type" value="Genomic_DNA"/>
</dbReference>
<name>A0ABX7NLB2_9BACT</name>
<dbReference type="Proteomes" id="UP000662747">
    <property type="component" value="Chromosome"/>
</dbReference>
<dbReference type="PROSITE" id="PS51257">
    <property type="entry name" value="PROKAR_LIPOPROTEIN"/>
    <property type="match status" value="1"/>
</dbReference>
<keyword evidence="4" id="KW-1185">Reference proteome</keyword>
<feature type="region of interest" description="Disordered" evidence="1">
    <location>
        <begin position="168"/>
        <end position="188"/>
    </location>
</feature>
<proteinExistence type="predicted"/>
<keyword evidence="2" id="KW-0732">Signal</keyword>
<gene>
    <name evidence="3" type="ORF">JY651_30615</name>
</gene>
<dbReference type="RefSeq" id="WP_206721234.1">
    <property type="nucleotide sequence ID" value="NZ_CP071090.1"/>
</dbReference>
<feature type="region of interest" description="Disordered" evidence="1">
    <location>
        <begin position="31"/>
        <end position="73"/>
    </location>
</feature>
<evidence type="ECO:0000313" key="3">
    <source>
        <dbReference type="EMBL" id="QSQ19650.1"/>
    </source>
</evidence>
<sequence>MTRRTAYRRPLPWKSSLALIGLVSSLASGCDATAPSAEVPPQELGAGHAEAVTSPTEEPEVDLPPIPVEEVRGPRGDARAAPILATANPGEGVTVDFIQVDESSMGVAIGGPETSMSLIERVVGELGRSQSPAAFFTAISPSTTPVPQALQAHSDRVVALDNWRPETLDDVPPTQSAASAQSASPPATHRAMDSCGGLLAYGGGDFHVNLGACIDYERSLGEAPTDWYAQDVIAFGSYVRTISGGVFWDIQKRNCKLNACDWYTIYRRSVPQGHVFIYPYSNVTDDHLLYSRATPESQNGRHQHQVSLCRDWPYRVVKLGSTIAGGCALKFQSSRFHCNRQFHQKITQLEKSIIYTPISRQGDGVPWSCN</sequence>
<protein>
    <recommendedName>
        <fullName evidence="5">Lipoprotein</fullName>
    </recommendedName>
</protein>
<feature type="signal peptide" evidence="2">
    <location>
        <begin position="1"/>
        <end position="29"/>
    </location>
</feature>
<evidence type="ECO:0000313" key="4">
    <source>
        <dbReference type="Proteomes" id="UP000662747"/>
    </source>
</evidence>
<evidence type="ECO:0008006" key="5">
    <source>
        <dbReference type="Google" id="ProtNLM"/>
    </source>
</evidence>
<evidence type="ECO:0000256" key="1">
    <source>
        <dbReference type="SAM" id="MobiDB-lite"/>
    </source>
</evidence>
<feature type="compositionally biased region" description="Low complexity" evidence="1">
    <location>
        <begin position="172"/>
        <end position="188"/>
    </location>
</feature>
<organism evidence="3 4">
    <name type="scientific">Pyxidicoccus parkwayensis</name>
    <dbReference type="NCBI Taxonomy" id="2813578"/>
    <lineage>
        <taxon>Bacteria</taxon>
        <taxon>Pseudomonadati</taxon>
        <taxon>Myxococcota</taxon>
        <taxon>Myxococcia</taxon>
        <taxon>Myxococcales</taxon>
        <taxon>Cystobacterineae</taxon>
        <taxon>Myxococcaceae</taxon>
        <taxon>Pyxidicoccus</taxon>
    </lineage>
</organism>
<accession>A0ABX7NLB2</accession>